<proteinExistence type="inferred from homology"/>
<feature type="transmembrane region" description="Helical" evidence="4">
    <location>
        <begin position="31"/>
        <end position="52"/>
    </location>
</feature>
<dbReference type="SUPFAM" id="SSF50494">
    <property type="entry name" value="Trypsin-like serine proteases"/>
    <property type="match status" value="1"/>
</dbReference>
<keyword evidence="7" id="KW-1185">Reference proteome</keyword>
<dbReference type="GeneID" id="93279562"/>
<organism evidence="6 7">
    <name type="scientific">Enterocloster lavalensis</name>
    <dbReference type="NCBI Taxonomy" id="460384"/>
    <lineage>
        <taxon>Bacteria</taxon>
        <taxon>Bacillati</taxon>
        <taxon>Bacillota</taxon>
        <taxon>Clostridia</taxon>
        <taxon>Lachnospirales</taxon>
        <taxon>Lachnospiraceae</taxon>
        <taxon>Enterocloster</taxon>
    </lineage>
</organism>
<keyword evidence="4" id="KW-0472">Membrane</keyword>
<evidence type="ECO:0000256" key="4">
    <source>
        <dbReference type="SAM" id="Phobius"/>
    </source>
</evidence>
<evidence type="ECO:0000313" key="6">
    <source>
        <dbReference type="EMBL" id="SEU17806.1"/>
    </source>
</evidence>
<dbReference type="RefSeq" id="WP_092370993.1">
    <property type="nucleotide sequence ID" value="NZ_CABJCG010000002.1"/>
</dbReference>
<keyword evidence="3" id="KW-0378">Hydrolase</keyword>
<dbReference type="InterPro" id="IPR009003">
    <property type="entry name" value="Peptidase_S1_PA"/>
</dbReference>
<dbReference type="SUPFAM" id="SSF50156">
    <property type="entry name" value="PDZ domain-like"/>
    <property type="match status" value="1"/>
</dbReference>
<dbReference type="Pfam" id="PF13180">
    <property type="entry name" value="PDZ_2"/>
    <property type="match status" value="1"/>
</dbReference>
<dbReference type="InterPro" id="IPR001940">
    <property type="entry name" value="Peptidase_S1C"/>
</dbReference>
<keyword evidence="4" id="KW-0812">Transmembrane</keyword>
<gene>
    <name evidence="6" type="ORF">SAMN05216313_1447</name>
</gene>
<accession>A0A1I0K4S5</accession>
<evidence type="ECO:0000256" key="1">
    <source>
        <dbReference type="ARBA" id="ARBA00010541"/>
    </source>
</evidence>
<dbReference type="Pfam" id="PF13365">
    <property type="entry name" value="Trypsin_2"/>
    <property type="match status" value="1"/>
</dbReference>
<dbReference type="GO" id="GO:0004252">
    <property type="term" value="F:serine-type endopeptidase activity"/>
    <property type="evidence" value="ECO:0007669"/>
    <property type="project" value="InterPro"/>
</dbReference>
<dbReference type="InterPro" id="IPR043504">
    <property type="entry name" value="Peptidase_S1_PA_chymotrypsin"/>
</dbReference>
<feature type="domain" description="PDZ" evidence="5">
    <location>
        <begin position="328"/>
        <end position="420"/>
    </location>
</feature>
<keyword evidence="2 6" id="KW-0645">Protease</keyword>
<dbReference type="InterPro" id="IPR001478">
    <property type="entry name" value="PDZ"/>
</dbReference>
<dbReference type="PANTHER" id="PTHR22939:SF129">
    <property type="entry name" value="SERINE PROTEASE HTRA2, MITOCHONDRIAL"/>
    <property type="match status" value="1"/>
</dbReference>
<evidence type="ECO:0000259" key="5">
    <source>
        <dbReference type="PROSITE" id="PS50106"/>
    </source>
</evidence>
<evidence type="ECO:0000313" key="7">
    <source>
        <dbReference type="Proteomes" id="UP000198508"/>
    </source>
</evidence>
<name>A0A1I0K4S5_9FIRM</name>
<dbReference type="GO" id="GO:0006508">
    <property type="term" value="P:proteolysis"/>
    <property type="evidence" value="ECO:0007669"/>
    <property type="project" value="UniProtKB-KW"/>
</dbReference>
<keyword evidence="4" id="KW-1133">Transmembrane helix</keyword>
<dbReference type="PANTHER" id="PTHR22939">
    <property type="entry name" value="SERINE PROTEASE FAMILY S1C HTRA-RELATED"/>
    <property type="match status" value="1"/>
</dbReference>
<evidence type="ECO:0000256" key="2">
    <source>
        <dbReference type="ARBA" id="ARBA00022670"/>
    </source>
</evidence>
<dbReference type="Gene3D" id="2.40.10.10">
    <property type="entry name" value="Trypsin-like serine proteases"/>
    <property type="match status" value="2"/>
</dbReference>
<dbReference type="SMART" id="SM00228">
    <property type="entry name" value="PDZ"/>
    <property type="match status" value="1"/>
</dbReference>
<dbReference type="Proteomes" id="UP000198508">
    <property type="component" value="Unassembled WGS sequence"/>
</dbReference>
<protein>
    <submittedName>
        <fullName evidence="6">Serine protease DegQ</fullName>
    </submittedName>
</protein>
<evidence type="ECO:0000256" key="3">
    <source>
        <dbReference type="ARBA" id="ARBA00022801"/>
    </source>
</evidence>
<dbReference type="PROSITE" id="PS50106">
    <property type="entry name" value="PDZ"/>
    <property type="match status" value="1"/>
</dbReference>
<comment type="similarity">
    <text evidence="1">Belongs to the peptidase S1C family.</text>
</comment>
<reference evidence="7" key="1">
    <citation type="submission" date="2016-10" db="EMBL/GenBank/DDBJ databases">
        <authorList>
            <person name="Varghese N."/>
            <person name="Submissions S."/>
        </authorList>
    </citation>
    <scope>NUCLEOTIDE SEQUENCE [LARGE SCALE GENOMIC DNA]</scope>
    <source>
        <strain evidence="7">NLAE-zl-G277</strain>
    </source>
</reference>
<dbReference type="STRING" id="460384.SAMN05216313_1447"/>
<sequence length="436" mass="47527">MPEKNGDKPHRFINEKIVRQPLSKRQIARRILLTAFCGVLFGVLAAVCFVVSKPLAERYLGQEQPEESSQITIPKDELETTTAAPVETTQAVSQPPKETEPISQIVKSEMENYQYTVDDLNTMYGSLRSVATEVGKGVVAVHSIQHQVDWFDNPIETTGQYAGVLIAKTKTEALILTPEEAIEAADSIEVVFQDGTVVPGKIKQRDTVANMAVVSIELSALTNDQTKKLTQVELGNSYSVKQGDMVIAVGGPAGIVHSTDYGFVSYVVKSVQAVDGISRVFYSDVQSNSGMGTFILNTNGQLIGWVTDKYDREDECNMTTIASISDYKGVLQNLSNGFAAPYFGIRGQEVNSAMEESGLPQGIYVTDCIADSPAYNAGIQPGDIITWINGSKTNTMKDFQNQVESLKPGDKVNVAVQRNGKDSYKEIEYPVTIGAR</sequence>
<dbReference type="InterPro" id="IPR036034">
    <property type="entry name" value="PDZ_sf"/>
</dbReference>
<dbReference type="PRINTS" id="PR00834">
    <property type="entry name" value="PROTEASES2C"/>
</dbReference>
<dbReference type="AlphaFoldDB" id="A0A1I0K4S5"/>
<dbReference type="Gene3D" id="2.30.42.10">
    <property type="match status" value="1"/>
</dbReference>
<dbReference type="EMBL" id="FOIM01000044">
    <property type="protein sequence ID" value="SEU17806.1"/>
    <property type="molecule type" value="Genomic_DNA"/>
</dbReference>